<evidence type="ECO:0000256" key="1">
    <source>
        <dbReference type="ARBA" id="ARBA00005354"/>
    </source>
</evidence>
<dbReference type="InterPro" id="IPR011992">
    <property type="entry name" value="EF-hand-dom_pair"/>
</dbReference>
<dbReference type="SUPFAM" id="SSF47473">
    <property type="entry name" value="EF-hand"/>
    <property type="match status" value="1"/>
</dbReference>
<dbReference type="Pfam" id="PF00069">
    <property type="entry name" value="Pkinase"/>
    <property type="match status" value="1"/>
</dbReference>
<feature type="domain" description="EF-hand" evidence="20">
    <location>
        <begin position="481"/>
        <end position="513"/>
    </location>
</feature>
<dbReference type="Gene3D" id="1.10.238.10">
    <property type="entry name" value="EF-hand"/>
    <property type="match status" value="1"/>
</dbReference>
<dbReference type="SMART" id="SM00220">
    <property type="entry name" value="S_TKc"/>
    <property type="match status" value="1"/>
</dbReference>
<evidence type="ECO:0000259" key="20">
    <source>
        <dbReference type="PROSITE" id="PS50222"/>
    </source>
</evidence>
<feature type="domain" description="Protein kinase" evidence="19">
    <location>
        <begin position="70"/>
        <end position="328"/>
    </location>
</feature>
<dbReference type="PROSITE" id="PS00107">
    <property type="entry name" value="PROTEIN_KINASE_ATP"/>
    <property type="match status" value="1"/>
</dbReference>
<dbReference type="InterPro" id="IPR018247">
    <property type="entry name" value="EF_Hand_1_Ca_BS"/>
</dbReference>
<evidence type="ECO:0000256" key="18">
    <source>
        <dbReference type="SAM" id="MobiDB-lite"/>
    </source>
</evidence>
<dbReference type="PROSITE" id="PS00018">
    <property type="entry name" value="EF_HAND_1"/>
    <property type="match status" value="4"/>
</dbReference>
<keyword evidence="5" id="KW-0808">Transferase</keyword>
<dbReference type="InterPro" id="IPR017441">
    <property type="entry name" value="Protein_kinase_ATP_BS"/>
</dbReference>
<evidence type="ECO:0000256" key="8">
    <source>
        <dbReference type="ARBA" id="ARBA00022737"/>
    </source>
</evidence>
<dbReference type="InterPro" id="IPR008271">
    <property type="entry name" value="Ser/Thr_kinase_AS"/>
</dbReference>
<evidence type="ECO:0000256" key="10">
    <source>
        <dbReference type="ARBA" id="ARBA00022777"/>
    </source>
</evidence>
<feature type="domain" description="EF-hand" evidence="20">
    <location>
        <begin position="443"/>
        <end position="478"/>
    </location>
</feature>
<evidence type="ECO:0000256" key="2">
    <source>
        <dbReference type="ARBA" id="ARBA00012513"/>
    </source>
</evidence>
<dbReference type="GO" id="GO:0004674">
    <property type="term" value="F:protein serine/threonine kinase activity"/>
    <property type="evidence" value="ECO:0007669"/>
    <property type="project" value="UniProtKB-KW"/>
</dbReference>
<keyword evidence="4" id="KW-0597">Phosphoprotein</keyword>
<gene>
    <name evidence="21" type="ORF">BUALT_Bualt13G0044200</name>
</gene>
<comment type="similarity">
    <text evidence="1">Belongs to the protein kinase superfamily. CAMK Ser/Thr protein kinase family. CaMK subfamily.</text>
</comment>
<dbReference type="EMBL" id="WHWC01000013">
    <property type="protein sequence ID" value="KAG8371026.1"/>
    <property type="molecule type" value="Genomic_DNA"/>
</dbReference>
<dbReference type="Gene3D" id="1.10.510.10">
    <property type="entry name" value="Transferase(Phosphotransferase) domain 1"/>
    <property type="match status" value="1"/>
</dbReference>
<organism evidence="21 22">
    <name type="scientific">Buddleja alternifolia</name>
    <dbReference type="NCBI Taxonomy" id="168488"/>
    <lineage>
        <taxon>Eukaryota</taxon>
        <taxon>Viridiplantae</taxon>
        <taxon>Streptophyta</taxon>
        <taxon>Embryophyta</taxon>
        <taxon>Tracheophyta</taxon>
        <taxon>Spermatophyta</taxon>
        <taxon>Magnoliopsida</taxon>
        <taxon>eudicotyledons</taxon>
        <taxon>Gunneridae</taxon>
        <taxon>Pentapetalae</taxon>
        <taxon>asterids</taxon>
        <taxon>lamiids</taxon>
        <taxon>Lamiales</taxon>
        <taxon>Scrophulariaceae</taxon>
        <taxon>Buddlejeae</taxon>
        <taxon>Buddleja</taxon>
    </lineage>
</organism>
<comment type="catalytic activity">
    <reaction evidence="16">
        <text>L-seryl-[protein] + ATP = O-phospho-L-seryl-[protein] + ADP + H(+)</text>
        <dbReference type="Rhea" id="RHEA:17989"/>
        <dbReference type="Rhea" id="RHEA-COMP:9863"/>
        <dbReference type="Rhea" id="RHEA-COMP:11604"/>
        <dbReference type="ChEBI" id="CHEBI:15378"/>
        <dbReference type="ChEBI" id="CHEBI:29999"/>
        <dbReference type="ChEBI" id="CHEBI:30616"/>
        <dbReference type="ChEBI" id="CHEBI:83421"/>
        <dbReference type="ChEBI" id="CHEBI:456216"/>
        <dbReference type="EC" id="2.7.11.1"/>
    </reaction>
</comment>
<evidence type="ECO:0000256" key="17">
    <source>
        <dbReference type="PROSITE-ProRule" id="PRU10141"/>
    </source>
</evidence>
<proteinExistence type="inferred from homology"/>
<feature type="compositionally biased region" description="Low complexity" evidence="18">
    <location>
        <begin position="39"/>
        <end position="52"/>
    </location>
</feature>
<evidence type="ECO:0000256" key="7">
    <source>
        <dbReference type="ARBA" id="ARBA00022723"/>
    </source>
</evidence>
<feature type="compositionally biased region" description="Low complexity" evidence="18">
    <location>
        <begin position="18"/>
        <end position="32"/>
    </location>
</feature>
<keyword evidence="22" id="KW-1185">Reference proteome</keyword>
<sequence length="527" mass="59059">MGCCFSRNATEDVPPDPTTTKPTTNTAPAKPTSTPPHTSPNNSTKPSKPSKPAAIGPVLQRPMEDVRATYTIGKELGRGQFGVTYLCTHKQTGEQLACKTIAKRKLANKEDIEDVRREVQIMHHLTGQLNIVELKGAYEDKHSVHLVMELCAGGELFDRIIAKGHYTERAAASLLRTIVQIVHTCHSMGVIHRDLKPENFLLLNKDENSPLKATDFGLSVFYKEGEVFKDIVGSAYYIAPEVLKRRYGPEVDIWSVGVMLYILLSGVPPFWAESETGIFNAILRGHVDFSTDPWPSISSGAKDLVRKMLNSDPKQRLTAFQVLNHPWIKEDGEAPDTPLDNAVLNRLKQFRAMNKFKKVALRVIAGCLSEEEIMGLKEMFRSIDTDNSGTITLEELKQGLAKQGTKLSEFEAQQLMEAADADGNGTIDYEEFITATMHMNRMDREEHLYTAFQYFDKDNSGYITREELEQALKDFGMNDVKDIKEIIDEVDADNDGRIDYSEFAAMMKKGNPEMVANTKKRRSGVFT</sequence>
<evidence type="ECO:0000256" key="12">
    <source>
        <dbReference type="ARBA" id="ARBA00022840"/>
    </source>
</evidence>
<evidence type="ECO:0000256" key="5">
    <source>
        <dbReference type="ARBA" id="ARBA00022679"/>
    </source>
</evidence>
<keyword evidence="12 17" id="KW-0067">ATP-binding</keyword>
<dbReference type="InterPro" id="IPR011009">
    <property type="entry name" value="Kinase-like_dom_sf"/>
</dbReference>
<accession>A0AAV6WSF3</accession>
<protein>
    <recommendedName>
        <fullName evidence="2">non-specific serine/threonine protein kinase</fullName>
        <ecNumber evidence="2">2.7.11.1</ecNumber>
    </recommendedName>
</protein>
<feature type="binding site" evidence="17">
    <location>
        <position position="103"/>
    </location>
    <ligand>
        <name>ATP</name>
        <dbReference type="ChEBI" id="CHEBI:30616"/>
    </ligand>
</feature>
<feature type="domain" description="EF-hand" evidence="20">
    <location>
        <begin position="371"/>
        <end position="406"/>
    </location>
</feature>
<dbReference type="CDD" id="cd05117">
    <property type="entry name" value="STKc_CAMK"/>
    <property type="match status" value="1"/>
</dbReference>
<keyword evidence="10" id="KW-0418">Kinase</keyword>
<dbReference type="Gene3D" id="3.30.200.20">
    <property type="entry name" value="Phosphorylase Kinase, domain 1"/>
    <property type="match status" value="1"/>
</dbReference>
<dbReference type="AlphaFoldDB" id="A0AAV6WSF3"/>
<evidence type="ECO:0000256" key="11">
    <source>
        <dbReference type="ARBA" id="ARBA00022837"/>
    </source>
</evidence>
<feature type="domain" description="EF-hand" evidence="20">
    <location>
        <begin position="407"/>
        <end position="442"/>
    </location>
</feature>
<keyword evidence="13" id="KW-0449">Lipoprotein</keyword>
<dbReference type="FunFam" id="1.10.238.10:FF:000015">
    <property type="entry name" value="Calcium-dependent protein kinase 1"/>
    <property type="match status" value="1"/>
</dbReference>
<dbReference type="FunFam" id="3.30.200.20:FF:000004">
    <property type="entry name" value="Calcium-dependent protein kinase 1"/>
    <property type="match status" value="1"/>
</dbReference>
<comment type="catalytic activity">
    <reaction evidence="15">
        <text>L-threonyl-[protein] + ATP = O-phospho-L-threonyl-[protein] + ADP + H(+)</text>
        <dbReference type="Rhea" id="RHEA:46608"/>
        <dbReference type="Rhea" id="RHEA-COMP:11060"/>
        <dbReference type="Rhea" id="RHEA-COMP:11605"/>
        <dbReference type="ChEBI" id="CHEBI:15378"/>
        <dbReference type="ChEBI" id="CHEBI:30013"/>
        <dbReference type="ChEBI" id="CHEBI:30616"/>
        <dbReference type="ChEBI" id="CHEBI:61977"/>
        <dbReference type="ChEBI" id="CHEBI:456216"/>
        <dbReference type="EC" id="2.7.11.1"/>
    </reaction>
</comment>
<dbReference type="PROSITE" id="PS50011">
    <property type="entry name" value="PROTEIN_KINASE_DOM"/>
    <property type="match status" value="1"/>
</dbReference>
<name>A0AAV6WSF3_9LAMI</name>
<evidence type="ECO:0000256" key="4">
    <source>
        <dbReference type="ARBA" id="ARBA00022553"/>
    </source>
</evidence>
<dbReference type="GO" id="GO:0005509">
    <property type="term" value="F:calcium ion binding"/>
    <property type="evidence" value="ECO:0007669"/>
    <property type="project" value="InterPro"/>
</dbReference>
<dbReference type="EC" id="2.7.11.1" evidence="2"/>
<comment type="caution">
    <text evidence="21">The sequence shown here is derived from an EMBL/GenBank/DDBJ whole genome shotgun (WGS) entry which is preliminary data.</text>
</comment>
<dbReference type="InterPro" id="IPR050205">
    <property type="entry name" value="CDPK_Ser/Thr_kinases"/>
</dbReference>
<evidence type="ECO:0000256" key="6">
    <source>
        <dbReference type="ARBA" id="ARBA00022707"/>
    </source>
</evidence>
<dbReference type="InterPro" id="IPR000719">
    <property type="entry name" value="Prot_kinase_dom"/>
</dbReference>
<comment type="similarity">
    <text evidence="14">Belongs to the protein kinase superfamily. Ser/Thr protein kinase family. CDPK subfamily.</text>
</comment>
<evidence type="ECO:0000256" key="14">
    <source>
        <dbReference type="ARBA" id="ARBA00024334"/>
    </source>
</evidence>
<dbReference type="SUPFAM" id="SSF56112">
    <property type="entry name" value="Protein kinase-like (PK-like)"/>
    <property type="match status" value="1"/>
</dbReference>
<evidence type="ECO:0000256" key="16">
    <source>
        <dbReference type="ARBA" id="ARBA00048679"/>
    </source>
</evidence>
<dbReference type="GO" id="GO:0005524">
    <property type="term" value="F:ATP binding"/>
    <property type="evidence" value="ECO:0007669"/>
    <property type="project" value="UniProtKB-UniRule"/>
</dbReference>
<dbReference type="InterPro" id="IPR002048">
    <property type="entry name" value="EF_hand_dom"/>
</dbReference>
<dbReference type="Pfam" id="PF13499">
    <property type="entry name" value="EF-hand_7"/>
    <property type="match status" value="2"/>
</dbReference>
<evidence type="ECO:0000313" key="22">
    <source>
        <dbReference type="Proteomes" id="UP000826271"/>
    </source>
</evidence>
<evidence type="ECO:0000256" key="13">
    <source>
        <dbReference type="ARBA" id="ARBA00023288"/>
    </source>
</evidence>
<keyword evidence="11" id="KW-0106">Calcium</keyword>
<dbReference type="Proteomes" id="UP000826271">
    <property type="component" value="Unassembled WGS sequence"/>
</dbReference>
<dbReference type="PANTHER" id="PTHR24349">
    <property type="entry name" value="SERINE/THREONINE-PROTEIN KINASE"/>
    <property type="match status" value="1"/>
</dbReference>
<keyword evidence="6" id="KW-0519">Myristate</keyword>
<dbReference type="PROSITE" id="PS00108">
    <property type="entry name" value="PROTEIN_KINASE_ST"/>
    <property type="match status" value="1"/>
</dbReference>
<feature type="region of interest" description="Disordered" evidence="18">
    <location>
        <begin position="1"/>
        <end position="62"/>
    </location>
</feature>
<evidence type="ECO:0000259" key="19">
    <source>
        <dbReference type="PROSITE" id="PS50011"/>
    </source>
</evidence>
<reference evidence="21" key="1">
    <citation type="submission" date="2019-10" db="EMBL/GenBank/DDBJ databases">
        <authorList>
            <person name="Zhang R."/>
            <person name="Pan Y."/>
            <person name="Wang J."/>
            <person name="Ma R."/>
            <person name="Yu S."/>
        </authorList>
    </citation>
    <scope>NUCLEOTIDE SEQUENCE</scope>
    <source>
        <strain evidence="21">LA-IB0</strain>
        <tissue evidence="21">Leaf</tissue>
    </source>
</reference>
<dbReference type="SMART" id="SM00054">
    <property type="entry name" value="EFh"/>
    <property type="match status" value="4"/>
</dbReference>
<evidence type="ECO:0000256" key="3">
    <source>
        <dbReference type="ARBA" id="ARBA00022527"/>
    </source>
</evidence>
<evidence type="ECO:0000256" key="9">
    <source>
        <dbReference type="ARBA" id="ARBA00022741"/>
    </source>
</evidence>
<keyword evidence="3" id="KW-0723">Serine/threonine-protein kinase</keyword>
<dbReference type="FunFam" id="1.10.510.10:FF:000056">
    <property type="entry name" value="calcium-dependent protein kinase 1"/>
    <property type="match status" value="1"/>
</dbReference>
<evidence type="ECO:0000256" key="15">
    <source>
        <dbReference type="ARBA" id="ARBA00047899"/>
    </source>
</evidence>
<keyword evidence="9 17" id="KW-0547">Nucleotide-binding</keyword>
<evidence type="ECO:0000313" key="21">
    <source>
        <dbReference type="EMBL" id="KAG8371026.1"/>
    </source>
</evidence>
<keyword evidence="7" id="KW-0479">Metal-binding</keyword>
<keyword evidence="8" id="KW-0677">Repeat</keyword>
<dbReference type="PROSITE" id="PS50222">
    <property type="entry name" value="EF_HAND_2"/>
    <property type="match status" value="4"/>
</dbReference>